<dbReference type="GO" id="GO:0046872">
    <property type="term" value="F:metal ion binding"/>
    <property type="evidence" value="ECO:0007669"/>
    <property type="project" value="UniProtKB-KW"/>
</dbReference>
<gene>
    <name evidence="3" type="ORF">C7B77_07555</name>
</gene>
<dbReference type="Proteomes" id="UP000238937">
    <property type="component" value="Unassembled WGS sequence"/>
</dbReference>
<evidence type="ECO:0000313" key="4">
    <source>
        <dbReference type="Proteomes" id="UP000238937"/>
    </source>
</evidence>
<name>A0A2T1GIS3_9CYAN</name>
<dbReference type="InterPro" id="IPR025410">
    <property type="entry name" value="Lant_dehyd"/>
</dbReference>
<dbReference type="Pfam" id="PF05147">
    <property type="entry name" value="LANC_like"/>
    <property type="match status" value="1"/>
</dbReference>
<organism evidence="3 4">
    <name type="scientific">Chamaesiphon polymorphus CCALA 037</name>
    <dbReference type="NCBI Taxonomy" id="2107692"/>
    <lineage>
        <taxon>Bacteria</taxon>
        <taxon>Bacillati</taxon>
        <taxon>Cyanobacteriota</taxon>
        <taxon>Cyanophyceae</taxon>
        <taxon>Gomontiellales</taxon>
        <taxon>Chamaesiphonaceae</taxon>
        <taxon>Chamaesiphon</taxon>
    </lineage>
</organism>
<protein>
    <submittedName>
        <fullName evidence="3">Type 2 lantipeptide synthetase LanM</fullName>
    </submittedName>
</protein>
<keyword evidence="4" id="KW-1185">Reference proteome</keyword>
<evidence type="ECO:0000313" key="3">
    <source>
        <dbReference type="EMBL" id="PSB57660.1"/>
    </source>
</evidence>
<dbReference type="CDD" id="cd04792">
    <property type="entry name" value="LanM-like"/>
    <property type="match status" value="1"/>
</dbReference>
<feature type="binding site" evidence="1">
    <location>
        <position position="1049"/>
    </location>
    <ligand>
        <name>Zn(2+)</name>
        <dbReference type="ChEBI" id="CHEBI:29105"/>
    </ligand>
</feature>
<dbReference type="Pfam" id="PF13575">
    <property type="entry name" value="DUF4135"/>
    <property type="match status" value="1"/>
</dbReference>
<evidence type="ECO:0000256" key="1">
    <source>
        <dbReference type="PIRSR" id="PIRSR607822-1"/>
    </source>
</evidence>
<reference evidence="3 4" key="1">
    <citation type="submission" date="2018-03" db="EMBL/GenBank/DDBJ databases">
        <title>The ancient ancestry and fast evolution of plastids.</title>
        <authorList>
            <person name="Moore K.R."/>
            <person name="Magnabosco C."/>
            <person name="Momper L."/>
            <person name="Gold D.A."/>
            <person name="Bosak T."/>
            <person name="Fournier G.P."/>
        </authorList>
    </citation>
    <scope>NUCLEOTIDE SEQUENCE [LARGE SCALE GENOMIC DNA]</scope>
    <source>
        <strain evidence="3 4">CCALA 037</strain>
    </source>
</reference>
<keyword evidence="1" id="KW-0862">Zinc</keyword>
<proteinExistence type="predicted"/>
<evidence type="ECO:0000259" key="2">
    <source>
        <dbReference type="Pfam" id="PF13575"/>
    </source>
</evidence>
<dbReference type="PRINTS" id="PR01950">
    <property type="entry name" value="LANCSUPER"/>
</dbReference>
<dbReference type="AlphaFoldDB" id="A0A2T1GIS3"/>
<dbReference type="PIRSF" id="PIRSF037228">
    <property type="entry name" value="Lant_mod_RumM"/>
    <property type="match status" value="1"/>
</dbReference>
<comment type="caution">
    <text evidence="3">The sequence shown here is derived from an EMBL/GenBank/DDBJ whole genome shotgun (WGS) entry which is preliminary data.</text>
</comment>
<dbReference type="EMBL" id="PVWO01000067">
    <property type="protein sequence ID" value="PSB57660.1"/>
    <property type="molecule type" value="Genomic_DNA"/>
</dbReference>
<dbReference type="SMART" id="SM01260">
    <property type="entry name" value="LANC_like"/>
    <property type="match status" value="1"/>
</dbReference>
<dbReference type="SUPFAM" id="SSF158745">
    <property type="entry name" value="LanC-like"/>
    <property type="match status" value="1"/>
</dbReference>
<dbReference type="InterPro" id="IPR012341">
    <property type="entry name" value="6hp_glycosidase-like_sf"/>
</dbReference>
<dbReference type="InterPro" id="IPR017146">
    <property type="entry name" value="Lanti_2_LanM"/>
</dbReference>
<keyword evidence="1" id="KW-0479">Metal-binding</keyword>
<feature type="binding site" evidence="1">
    <location>
        <position position="1004"/>
    </location>
    <ligand>
        <name>Zn(2+)</name>
        <dbReference type="ChEBI" id="CHEBI:29105"/>
    </ligand>
</feature>
<accession>A0A2T1GIS3</accession>
<dbReference type="OrthoDB" id="9148343at2"/>
<dbReference type="InterPro" id="IPR007822">
    <property type="entry name" value="LANC-like"/>
</dbReference>
<dbReference type="GO" id="GO:0005975">
    <property type="term" value="P:carbohydrate metabolic process"/>
    <property type="evidence" value="ECO:0007669"/>
    <property type="project" value="InterPro"/>
</dbReference>
<feature type="domain" description="Lantibiotic biosynthesis protein dehydration" evidence="2">
    <location>
        <begin position="256"/>
        <end position="647"/>
    </location>
</feature>
<dbReference type="GO" id="GO:0031179">
    <property type="term" value="P:peptide modification"/>
    <property type="evidence" value="ECO:0007669"/>
    <property type="project" value="InterPro"/>
</dbReference>
<dbReference type="NCBIfam" id="TIGR03897">
    <property type="entry name" value="lanti_2_LanM"/>
    <property type="match status" value="1"/>
</dbReference>
<sequence>MSRANSNRDADNVELNQSTIATIFSHSTFISEWLSAAELQLDPAQIDESKAKIRLDRWCQVVAQGNWDKFQLWLDGNGWELERVRLLLGSNLHKTDRPLPDWATTLSEILQSTRSVKNNDRIATEFANSALNGQLTKDCTQPEHPLPFEDLLLPIVRMARQKLGNRLDSMSLFAEDSLLSLLSETAYLSLERDLLQRLLNLLSKTLILEFSRFRPLGYSLLNQVIKQQPGAAKQDYYHDFVNQIAADGWSEFFSKYPVLARFVAITVDFWVVAVAEFIQYLQADLSEIDRVFNYPQQSEQFGAERQLGKVVEIQPSLSDPHNQNRSVIIFTFESGLKLVYKPKNLGLDIAYYQFVEWCNQRNVLLDLKVLKVLDRDTYGWVEYVEHLPCTDLAAAQRFYRRAGMLLCLVRLLAGTDCHYENLIASNEHLVLVDLETLLHHDAKPMTAVTEATAAQTLVERQFEDSVLYTGLLPFWAFSEENGSPYDFSGLGSVDPQQSPKRLPVWKSINTDDMRLEYEIETMPIQANVPVLNGVALSPHDYIEELVTGFKQMYRFLLSRQEELLAQGSPLEPFQAQLVRFIFRVTSVYGAILQRNLSPDSLRSGIDWSIELDIMSRAFLTTDETSPVLSICQGEIAAMQQLDIPYFGAITDSDALTIGVKQSVLEYFKESSYRKVVTQIHNLNEDDLALQVEIIQLAFYAKVAQNPVNELDLRQVGSIGNGDESGTQLATSAQLIDCAQAIAAEIEARAIRGNDGSVTWIGFGFLPQAERFQLQPLSYDLYDGKCGVSLFLAALDFVSGSYQFRDLVLGSLQPLVQILHAADAELAPRFAKEIGIGGATGLGSLIYSLVKTSQFLRLPALIEEAIVAADLMTAEIIAADRQFDVMGGAAGAILGLLALYRETAQQEILDKAIACGEHLLAHSASVDSMRTWHNFGSKPLTGFSHGAAGITYALLRLYAATQNRTYLAAARESIAYERSVFCTAAANWPDFRAAAGASVFLSSWCHGASGIGLGRLGGLSIDPTAEILAEIEIALETTQKYSLQDVDQLCCGNLGRCEVLLVASQLLDRPQLYTTALQEGSQVIDRAKQTGSYQLFGNLPNSVFSPSFFQGTAGIGYQLLRLADTASLPSVLLWD</sequence>
<dbReference type="Gene3D" id="1.50.10.10">
    <property type="match status" value="1"/>
</dbReference>